<dbReference type="AlphaFoldDB" id="A0A368V2L8"/>
<evidence type="ECO:0000313" key="2">
    <source>
        <dbReference type="Proteomes" id="UP000252733"/>
    </source>
</evidence>
<dbReference type="PROSITE" id="PS51257">
    <property type="entry name" value="PROKAR_LIPOPROTEIN"/>
    <property type="match status" value="1"/>
</dbReference>
<organism evidence="1 2">
    <name type="scientific">Marinilabilia salmonicolor</name>
    <dbReference type="NCBI Taxonomy" id="989"/>
    <lineage>
        <taxon>Bacteria</taxon>
        <taxon>Pseudomonadati</taxon>
        <taxon>Bacteroidota</taxon>
        <taxon>Bacteroidia</taxon>
        <taxon>Marinilabiliales</taxon>
        <taxon>Marinilabiliaceae</taxon>
        <taxon>Marinilabilia</taxon>
    </lineage>
</organism>
<evidence type="ECO:0000313" key="1">
    <source>
        <dbReference type="EMBL" id="RCW34605.1"/>
    </source>
</evidence>
<dbReference type="InterPro" id="IPR024302">
    <property type="entry name" value="SusD-like"/>
</dbReference>
<comment type="caution">
    <text evidence="1">The sequence shown here is derived from an EMBL/GenBank/DDBJ whole genome shotgun (WGS) entry which is preliminary data.</text>
</comment>
<dbReference type="Gene3D" id="1.25.40.390">
    <property type="match status" value="1"/>
</dbReference>
<sequence>MSYKQYYITVLLVVSALFTGGCSDEYLENLNTDPSKAATIDPNAQLTTAQLQTYGDLGMVEIYRNYLYGFSQHLMGSWNTTNYGGRHTVDNNEMSRMWTSFYPNAIKNLTDGVARTADDSSKVNINSAMRIYRVYMMSLITDIYGDAPYNEAGLGYIEGKFNPRYDTQEEIYYDFFDELSAAVESFDNGKDKITGDVIFNGNVGKWKKLANSLRLRFAMRISDVAAEKAQEEFQNALQADGGIMESADDDALIQYMAVAFSFGQEAYADFRGNALSQLLFGNDPANNPSYLCATFFNQMYETGDPRTFRIARCYYDGLMSATSPDNRIDLTQEMLDKGIAFEAREPGAYSWEPWPPGYESDILSELAESNPSIDPFVARETEPKLANNFLKGDNPGVVMTSAEVKFLLAEAALKGWNVGSGTVEELYRQGVRASMDFLSDNYGTEVVTDEEFDTYMADNGIGYTMEKKKEAINTQAWMLHFTNPNEAWANVRRSGYPRLLSPAEYGFEQFLTGGSEIPVRLGYPVLESSYNKENYEEALGRMGGTNSWNNTVWWDVTK</sequence>
<name>A0A368V2L8_9BACT</name>
<dbReference type="Proteomes" id="UP000252733">
    <property type="component" value="Unassembled WGS sequence"/>
</dbReference>
<keyword evidence="2" id="KW-1185">Reference proteome</keyword>
<dbReference type="SUPFAM" id="SSF48452">
    <property type="entry name" value="TPR-like"/>
    <property type="match status" value="1"/>
</dbReference>
<accession>A0A368V2L8</accession>
<dbReference type="InterPro" id="IPR011990">
    <property type="entry name" value="TPR-like_helical_dom_sf"/>
</dbReference>
<dbReference type="RefSeq" id="WP_258861599.1">
    <property type="nucleotide sequence ID" value="NZ_QPIZ01000011.1"/>
</dbReference>
<dbReference type="InterPro" id="IPR041662">
    <property type="entry name" value="SusD-like_2"/>
</dbReference>
<proteinExistence type="predicted"/>
<dbReference type="Pfam" id="PF12771">
    <property type="entry name" value="SusD-like_2"/>
    <property type="match status" value="1"/>
</dbReference>
<dbReference type="Pfam" id="PF12741">
    <property type="entry name" value="SusD-like"/>
    <property type="match status" value="1"/>
</dbReference>
<reference evidence="1 2" key="1">
    <citation type="submission" date="2018-07" db="EMBL/GenBank/DDBJ databases">
        <title>Freshwater and sediment microbial communities from various areas in North America, analyzing microbe dynamics in response to fracking.</title>
        <authorList>
            <person name="Lamendella R."/>
        </authorList>
    </citation>
    <scope>NUCLEOTIDE SEQUENCE [LARGE SCALE GENOMIC DNA]</scope>
    <source>
        <strain evidence="1 2">160A</strain>
    </source>
</reference>
<protein>
    <submittedName>
        <fullName evidence="1">SusD-like starch-binding protein associating with outer membrane</fullName>
    </submittedName>
</protein>
<dbReference type="EMBL" id="QPIZ01000011">
    <property type="protein sequence ID" value="RCW34605.1"/>
    <property type="molecule type" value="Genomic_DNA"/>
</dbReference>
<gene>
    <name evidence="1" type="ORF">DFO77_111106</name>
</gene>